<dbReference type="InterPro" id="IPR048326">
    <property type="entry name" value="ZSWIM1-3_helical"/>
</dbReference>
<keyword evidence="1" id="KW-0863">Zinc-finger</keyword>
<evidence type="ECO:0000259" key="3">
    <source>
        <dbReference type="PROSITE" id="PS50966"/>
    </source>
</evidence>
<comment type="caution">
    <text evidence="4">The sequence shown here is derived from an EMBL/GenBank/DDBJ whole genome shotgun (WGS) entry which is preliminary data.</text>
</comment>
<keyword evidence="1" id="KW-0479">Metal-binding</keyword>
<dbReference type="Proteomes" id="UP000565785">
    <property type="component" value="Unassembled WGS sequence"/>
</dbReference>
<reference evidence="4 5" key="1">
    <citation type="submission" date="2019-09" db="EMBL/GenBank/DDBJ databases">
        <title>Bird 10,000 Genomes (B10K) Project - Family phase.</title>
        <authorList>
            <person name="Zhang G."/>
        </authorList>
    </citation>
    <scope>NUCLEOTIDE SEQUENCE [LARGE SCALE GENOMIC DNA]</scope>
    <source>
        <strain evidence="4">B10K-DU-002-35</strain>
        <tissue evidence="4">Muscle</tissue>
    </source>
</reference>
<dbReference type="EMBL" id="VXBP01007272">
    <property type="protein sequence ID" value="NXO00452.1"/>
    <property type="molecule type" value="Genomic_DNA"/>
</dbReference>
<dbReference type="Pfam" id="PF04434">
    <property type="entry name" value="SWIM"/>
    <property type="match status" value="1"/>
</dbReference>
<organism evidence="4 5">
    <name type="scientific">Rhinopomastus cyanomelas</name>
    <name type="common">Common scimitarbill</name>
    <dbReference type="NCBI Taxonomy" id="113115"/>
    <lineage>
        <taxon>Eukaryota</taxon>
        <taxon>Metazoa</taxon>
        <taxon>Chordata</taxon>
        <taxon>Craniata</taxon>
        <taxon>Vertebrata</taxon>
        <taxon>Euteleostomi</taxon>
        <taxon>Archelosauria</taxon>
        <taxon>Archosauria</taxon>
        <taxon>Dinosauria</taxon>
        <taxon>Saurischia</taxon>
        <taxon>Theropoda</taxon>
        <taxon>Coelurosauria</taxon>
        <taxon>Aves</taxon>
        <taxon>Neognathae</taxon>
        <taxon>Neoaves</taxon>
        <taxon>Telluraves</taxon>
        <taxon>Coraciimorphae</taxon>
        <taxon>Bucerotiformes</taxon>
        <taxon>Rhinopomastidae</taxon>
        <taxon>Rhinopomastus</taxon>
    </lineage>
</organism>
<feature type="compositionally biased region" description="Polar residues" evidence="2">
    <location>
        <begin position="141"/>
        <end position="151"/>
    </location>
</feature>
<dbReference type="OrthoDB" id="124789at2759"/>
<dbReference type="PROSITE" id="PS50966">
    <property type="entry name" value="ZF_SWIM"/>
    <property type="match status" value="1"/>
</dbReference>
<protein>
    <submittedName>
        <fullName evidence="4">ZSWM1 protein</fullName>
    </submittedName>
</protein>
<keyword evidence="1" id="KW-0862">Zinc</keyword>
<proteinExistence type="predicted"/>
<dbReference type="InterPro" id="IPR045563">
    <property type="entry name" value="ZSWIM1/3_C"/>
</dbReference>
<feature type="non-terminal residue" evidence="4">
    <location>
        <position position="1"/>
    </location>
</feature>
<dbReference type="InterPro" id="IPR052579">
    <property type="entry name" value="Zinc_finger_SWIM"/>
</dbReference>
<evidence type="ECO:0000256" key="2">
    <source>
        <dbReference type="SAM" id="MobiDB-lite"/>
    </source>
</evidence>
<feature type="domain" description="SWIM-type" evidence="3">
    <location>
        <begin position="210"/>
        <end position="252"/>
    </location>
</feature>
<dbReference type="GO" id="GO:0008270">
    <property type="term" value="F:zinc ion binding"/>
    <property type="evidence" value="ECO:0007669"/>
    <property type="project" value="UniProtKB-KW"/>
</dbReference>
<gene>
    <name evidence="4" type="primary">Zswim1</name>
    <name evidence="4" type="ORF">RHICYA_R15545</name>
</gene>
<sequence>RDLEIVTGGLSKIFSAELCLERCITSLGQYYQQCVFKNLPDAKLCFIPHPDDCPGKAVTQSLLAPGSSFTPLPHRDQPLQCPVQASAQQQQLVPVFPTMTEIPVIALQSLPAAPHLLTALQHQPKSPQALLQSELTSSQFLLDPSSTSGEQEATENAAKGSVKQINHGTEECIKQSLSEICTEPAARLCLSEFAVVQKSVQVISVAEDGFTVQILEDAHSVSLEDQRSCTCHFSQAFQLPCRHILALLHSEKRTVQPDMLGAQWQKGQDAHQAGQDSADGLLEILESSWDEYLDKSLLVSFLTAEVSRLLTCCSGTEFECRYRTLRELADSWIGPYVVVKL</sequence>
<accession>A0A7L1NKK4</accession>
<keyword evidence="5" id="KW-1185">Reference proteome</keyword>
<evidence type="ECO:0000256" key="1">
    <source>
        <dbReference type="PROSITE-ProRule" id="PRU00325"/>
    </source>
</evidence>
<name>A0A7L1NKK4_RHICY</name>
<dbReference type="PANTHER" id="PTHR31569:SF0">
    <property type="entry name" value="ZINC FINGER SWIM DOMAIN-CONTAINING PROTEIN 1"/>
    <property type="match status" value="1"/>
</dbReference>
<dbReference type="Pfam" id="PF19286">
    <property type="entry name" value="ZSWIM1-3_C"/>
    <property type="match status" value="1"/>
</dbReference>
<dbReference type="AlphaFoldDB" id="A0A7L1NKK4"/>
<dbReference type="InterPro" id="IPR007527">
    <property type="entry name" value="Znf_SWIM"/>
</dbReference>
<evidence type="ECO:0000313" key="5">
    <source>
        <dbReference type="Proteomes" id="UP000565785"/>
    </source>
</evidence>
<feature type="non-terminal residue" evidence="4">
    <location>
        <position position="341"/>
    </location>
</feature>
<feature type="region of interest" description="Disordered" evidence="2">
    <location>
        <begin position="141"/>
        <end position="162"/>
    </location>
</feature>
<dbReference type="PANTHER" id="PTHR31569">
    <property type="entry name" value="SWIM-TYPE DOMAIN-CONTAINING PROTEIN"/>
    <property type="match status" value="1"/>
</dbReference>
<evidence type="ECO:0000313" key="4">
    <source>
        <dbReference type="EMBL" id="NXO00452.1"/>
    </source>
</evidence>
<dbReference type="Pfam" id="PF21600">
    <property type="entry name" value="ZSWIM1-3_helical"/>
    <property type="match status" value="1"/>
</dbReference>